<dbReference type="AlphaFoldDB" id="A0A150MDV5"/>
<organism evidence="1 2">
    <name type="scientific">Caldibacillus debilis</name>
    <dbReference type="NCBI Taxonomy" id="301148"/>
    <lineage>
        <taxon>Bacteria</taxon>
        <taxon>Bacillati</taxon>
        <taxon>Bacillota</taxon>
        <taxon>Bacilli</taxon>
        <taxon>Bacillales</taxon>
        <taxon>Bacillaceae</taxon>
        <taxon>Caldibacillus</taxon>
    </lineage>
</organism>
<name>A0A150MDV5_9BACI</name>
<evidence type="ECO:0000313" key="2">
    <source>
        <dbReference type="Proteomes" id="UP000075683"/>
    </source>
</evidence>
<evidence type="ECO:0000313" key="1">
    <source>
        <dbReference type="EMBL" id="KYD22646.1"/>
    </source>
</evidence>
<dbReference type="EMBL" id="LQYT01000009">
    <property type="protein sequence ID" value="KYD22646.1"/>
    <property type="molecule type" value="Genomic_DNA"/>
</dbReference>
<accession>A0A150MDV5</accession>
<sequence length="50" mass="5459">MTDGTDEWAASEIPNLIKDLRNNPDSHKKAGTAFFGCLFLCGGRQMEGKS</sequence>
<proteinExistence type="predicted"/>
<gene>
    <name evidence="1" type="ORF">B4135_1129</name>
</gene>
<dbReference type="STRING" id="301148.B4135_1129"/>
<dbReference type="Proteomes" id="UP000075683">
    <property type="component" value="Unassembled WGS sequence"/>
</dbReference>
<reference evidence="1 2" key="1">
    <citation type="submission" date="2016-01" db="EMBL/GenBank/DDBJ databases">
        <title>Draft Genome Sequences of Seven Thermophilic Sporeformers Isolated from Foods.</title>
        <authorList>
            <person name="Berendsen E.M."/>
            <person name="Wells-Bennik M.H."/>
            <person name="Krawcyk A.O."/>
            <person name="De Jong A."/>
            <person name="Holsappel S."/>
            <person name="Eijlander R.T."/>
            <person name="Kuipers O.P."/>
        </authorList>
    </citation>
    <scope>NUCLEOTIDE SEQUENCE [LARGE SCALE GENOMIC DNA]</scope>
    <source>
        <strain evidence="1 2">B4135</strain>
    </source>
</reference>
<comment type="caution">
    <text evidence="1">The sequence shown here is derived from an EMBL/GenBank/DDBJ whole genome shotgun (WGS) entry which is preliminary data.</text>
</comment>
<protein>
    <submittedName>
        <fullName evidence="1">Uncharacterized protein</fullName>
    </submittedName>
</protein>